<gene>
    <name evidence="4" type="ORF">EV146_101390</name>
</gene>
<comment type="caution">
    <text evidence="4">The sequence shown here is derived from an EMBL/GenBank/DDBJ whole genome shotgun (WGS) entry which is preliminary data.</text>
</comment>
<feature type="domain" description="J" evidence="3">
    <location>
        <begin position="47"/>
        <end position="96"/>
    </location>
</feature>
<dbReference type="OrthoDB" id="2579901at2"/>
<dbReference type="EMBL" id="SLVV01000001">
    <property type="protein sequence ID" value="TCN28059.1"/>
    <property type="molecule type" value="Genomic_DNA"/>
</dbReference>
<dbReference type="Proteomes" id="UP000295689">
    <property type="component" value="Unassembled WGS sequence"/>
</dbReference>
<dbReference type="GO" id="GO:0006260">
    <property type="term" value="P:DNA replication"/>
    <property type="evidence" value="ECO:0007669"/>
    <property type="project" value="UniProtKB-KW"/>
</dbReference>
<keyword evidence="1" id="KW-0235">DNA replication</keyword>
<evidence type="ECO:0000259" key="3">
    <source>
        <dbReference type="PROSITE" id="PS50076"/>
    </source>
</evidence>
<dbReference type="InterPro" id="IPR036869">
    <property type="entry name" value="J_dom_sf"/>
</dbReference>
<reference evidence="4 5" key="1">
    <citation type="journal article" date="2015" name="Stand. Genomic Sci.">
        <title>Genomic Encyclopedia of Bacterial and Archaeal Type Strains, Phase III: the genomes of soil and plant-associated and newly described type strains.</title>
        <authorList>
            <person name="Whitman W.B."/>
            <person name="Woyke T."/>
            <person name="Klenk H.P."/>
            <person name="Zhou Y."/>
            <person name="Lilburn T.G."/>
            <person name="Beck B.J."/>
            <person name="De Vos P."/>
            <person name="Vandamme P."/>
            <person name="Eisen J.A."/>
            <person name="Garrity G."/>
            <person name="Hugenholtz P."/>
            <person name="Kyrpides N.C."/>
        </authorList>
    </citation>
    <scope>NUCLEOTIDE SEQUENCE [LARGE SCALE GENOMIC DNA]</scope>
    <source>
        <strain evidence="4 5">CV53</strain>
    </source>
</reference>
<dbReference type="Gene3D" id="1.10.287.110">
    <property type="entry name" value="DnaJ domain"/>
    <property type="match status" value="1"/>
</dbReference>
<dbReference type="PROSITE" id="PS50076">
    <property type="entry name" value="DNAJ_2"/>
    <property type="match status" value="1"/>
</dbReference>
<dbReference type="AlphaFoldDB" id="A0A4R2BPW9"/>
<evidence type="ECO:0000256" key="1">
    <source>
        <dbReference type="ARBA" id="ARBA00022705"/>
    </source>
</evidence>
<keyword evidence="5" id="KW-1185">Reference proteome</keyword>
<keyword evidence="2" id="KW-0346">Stress response</keyword>
<evidence type="ECO:0000313" key="5">
    <source>
        <dbReference type="Proteomes" id="UP000295689"/>
    </source>
</evidence>
<dbReference type="RefSeq" id="WP_121609760.1">
    <property type="nucleotide sequence ID" value="NZ_CP033044.1"/>
</dbReference>
<organism evidence="4 5">
    <name type="scientific">Mesobacillus foraminis</name>
    <dbReference type="NCBI Taxonomy" id="279826"/>
    <lineage>
        <taxon>Bacteria</taxon>
        <taxon>Bacillati</taxon>
        <taxon>Bacillota</taxon>
        <taxon>Bacilli</taxon>
        <taxon>Bacillales</taxon>
        <taxon>Bacillaceae</taxon>
        <taxon>Mesobacillus</taxon>
    </lineage>
</organism>
<evidence type="ECO:0000256" key="2">
    <source>
        <dbReference type="ARBA" id="ARBA00023016"/>
    </source>
</evidence>
<accession>A0A4R2BPW9</accession>
<sequence length="96" mass="11325">MDRNEKLELIGEIEELRTALRIEQIKVRSLRKMLKAEYEMTGSQHFNASLLLGLDLHADNQLVKKEFKKLLKSLHPDRGGDERLFKVFSEHYRSLM</sequence>
<proteinExistence type="predicted"/>
<dbReference type="InterPro" id="IPR001623">
    <property type="entry name" value="DnaJ_domain"/>
</dbReference>
<name>A0A4R2BPW9_9BACI</name>
<evidence type="ECO:0000313" key="4">
    <source>
        <dbReference type="EMBL" id="TCN28059.1"/>
    </source>
</evidence>
<dbReference type="SUPFAM" id="SSF46565">
    <property type="entry name" value="Chaperone J-domain"/>
    <property type="match status" value="1"/>
</dbReference>
<protein>
    <recommendedName>
        <fullName evidence="3">J domain-containing protein</fullName>
    </recommendedName>
</protein>